<dbReference type="Proteomes" id="UP000268191">
    <property type="component" value="Segment"/>
</dbReference>
<protein>
    <submittedName>
        <fullName evidence="1">Uncharacterized protein</fullName>
    </submittedName>
</protein>
<keyword evidence="2" id="KW-1185">Reference proteome</keyword>
<dbReference type="RefSeq" id="YP_010051459.1">
    <property type="nucleotide sequence ID" value="NC_054442.1"/>
</dbReference>
<dbReference type="GeneID" id="63925946"/>
<dbReference type="KEGG" id="vg:63925946"/>
<evidence type="ECO:0000313" key="1">
    <source>
        <dbReference type="EMBL" id="AYD84012.1"/>
    </source>
</evidence>
<sequence length="178" mass="19715">MTIQTPQPADARASAWIGAHERIAAAQKLKVDHKKRVVDPLPELYWATLAEAAVLAELARADQTTGLHAGGYLVDQQERIEEFGRLVARSREARRHPHRAAGDELVAEHQDQPTVEGQRVMVTRGEWGGRFGQVYATHLDNDPPMLDVELDPPGRPDDPNEPIMICVPTADVALGRKR</sequence>
<name>A0A386KFD4_9CAUD</name>
<gene>
    <name evidence="1" type="primary">49</name>
    <name evidence="1" type="ORF">SEA_GRIZZLY_49</name>
</gene>
<organism evidence="1 2">
    <name type="scientific">Mycobacterium phage Grizzly</name>
    <dbReference type="NCBI Taxonomy" id="2315539"/>
    <lineage>
        <taxon>Viruses</taxon>
        <taxon>Duplodnaviria</taxon>
        <taxon>Heunggongvirae</taxon>
        <taxon>Uroviricota</taxon>
        <taxon>Caudoviricetes</taxon>
        <taxon>Gclasvirinae</taxon>
        <taxon>Liefievirus</taxon>
        <taxon>Liefievirus grizzly</taxon>
    </lineage>
</organism>
<evidence type="ECO:0000313" key="2">
    <source>
        <dbReference type="Proteomes" id="UP000268191"/>
    </source>
</evidence>
<accession>A0A386KFD4</accession>
<dbReference type="EMBL" id="MH779505">
    <property type="protein sequence ID" value="AYD84012.1"/>
    <property type="molecule type" value="Genomic_DNA"/>
</dbReference>
<reference evidence="2" key="1">
    <citation type="submission" date="2018-08" db="EMBL/GenBank/DDBJ databases">
        <authorList>
            <person name="Pope W.H."/>
            <person name="Garlena R.A."/>
            <person name="Russell D.A."/>
            <person name="Jacobs-Sera D."/>
            <person name="Hatfull G.F."/>
        </authorList>
    </citation>
    <scope>NUCLEOTIDE SEQUENCE [LARGE SCALE GENOMIC DNA]</scope>
</reference>
<proteinExistence type="predicted"/>